<evidence type="ECO:0000313" key="1">
    <source>
        <dbReference type="EMBL" id="JAD68768.1"/>
    </source>
</evidence>
<organism evidence="1">
    <name type="scientific">Arundo donax</name>
    <name type="common">Giant reed</name>
    <name type="synonym">Donax arundinaceus</name>
    <dbReference type="NCBI Taxonomy" id="35708"/>
    <lineage>
        <taxon>Eukaryota</taxon>
        <taxon>Viridiplantae</taxon>
        <taxon>Streptophyta</taxon>
        <taxon>Embryophyta</taxon>
        <taxon>Tracheophyta</taxon>
        <taxon>Spermatophyta</taxon>
        <taxon>Magnoliopsida</taxon>
        <taxon>Liliopsida</taxon>
        <taxon>Poales</taxon>
        <taxon>Poaceae</taxon>
        <taxon>PACMAD clade</taxon>
        <taxon>Arundinoideae</taxon>
        <taxon>Arundineae</taxon>
        <taxon>Arundo</taxon>
    </lineage>
</organism>
<reference evidence="1" key="1">
    <citation type="submission" date="2014-09" db="EMBL/GenBank/DDBJ databases">
        <authorList>
            <person name="Magalhaes I.L.F."/>
            <person name="Oliveira U."/>
            <person name="Santos F.R."/>
            <person name="Vidigal T.H.D.A."/>
            <person name="Brescovit A.D."/>
            <person name="Santos A.J."/>
        </authorList>
    </citation>
    <scope>NUCLEOTIDE SEQUENCE</scope>
    <source>
        <tissue evidence="1">Shoot tissue taken approximately 20 cm above the soil surface</tissue>
    </source>
</reference>
<sequence>MPRRQVSSRRRRLGAHDVP</sequence>
<proteinExistence type="predicted"/>
<reference evidence="1" key="2">
    <citation type="journal article" date="2015" name="Data Brief">
        <title>Shoot transcriptome of the giant reed, Arundo donax.</title>
        <authorList>
            <person name="Barrero R.A."/>
            <person name="Guerrero F.D."/>
            <person name="Moolhuijzen P."/>
            <person name="Goolsby J.A."/>
            <person name="Tidwell J."/>
            <person name="Bellgard S.E."/>
            <person name="Bellgard M.I."/>
        </authorList>
    </citation>
    <scope>NUCLEOTIDE SEQUENCE</scope>
    <source>
        <tissue evidence="1">Shoot tissue taken approximately 20 cm above the soil surface</tissue>
    </source>
</reference>
<dbReference type="AlphaFoldDB" id="A0A0A9C2T0"/>
<accession>A0A0A9C2T0</accession>
<name>A0A0A9C2T0_ARUDO</name>
<dbReference type="EMBL" id="GBRH01229127">
    <property type="protein sequence ID" value="JAD68768.1"/>
    <property type="molecule type" value="Transcribed_RNA"/>
</dbReference>
<protein>
    <submittedName>
        <fullName evidence="1">Uncharacterized protein</fullName>
    </submittedName>
</protein>